<accession>A0A6P4AXR7</accession>
<name>A0A6P4AXR7_ZIZJJ</name>
<dbReference type="Proteomes" id="UP001652623">
    <property type="component" value="Chromosome 7"/>
</dbReference>
<feature type="region of interest" description="Disordered" evidence="1">
    <location>
        <begin position="29"/>
        <end position="93"/>
    </location>
</feature>
<proteinExistence type="predicted"/>
<gene>
    <name evidence="3" type="primary">LOC107425363</name>
</gene>
<dbReference type="KEGG" id="zju:107425363"/>
<evidence type="ECO:0000313" key="3">
    <source>
        <dbReference type="RefSeq" id="XP_015890852.3"/>
    </source>
</evidence>
<feature type="compositionally biased region" description="Acidic residues" evidence="1">
    <location>
        <begin position="39"/>
        <end position="62"/>
    </location>
</feature>
<dbReference type="InParanoid" id="A0A6P4AXR7"/>
<protein>
    <submittedName>
        <fullName evidence="3">Uncharacterized protein LOC107425363</fullName>
    </submittedName>
</protein>
<dbReference type="FunCoup" id="A0A6P4AXR7">
    <property type="interactions" value="18"/>
</dbReference>
<dbReference type="RefSeq" id="XP_015890852.3">
    <property type="nucleotide sequence ID" value="XM_016035366.4"/>
</dbReference>
<keyword evidence="2" id="KW-1185">Reference proteome</keyword>
<dbReference type="GeneID" id="107425363"/>
<evidence type="ECO:0000256" key="1">
    <source>
        <dbReference type="SAM" id="MobiDB-lite"/>
    </source>
</evidence>
<feature type="compositionally biased region" description="Basic residues" evidence="1">
    <location>
        <begin position="69"/>
        <end position="91"/>
    </location>
</feature>
<reference evidence="3" key="1">
    <citation type="submission" date="2025-08" db="UniProtKB">
        <authorList>
            <consortium name="RefSeq"/>
        </authorList>
    </citation>
    <scope>IDENTIFICATION</scope>
    <source>
        <tissue evidence="3">Seedling</tissue>
    </source>
</reference>
<organism evidence="2 3">
    <name type="scientific">Ziziphus jujuba</name>
    <name type="common">Chinese jujube</name>
    <name type="synonym">Ziziphus sativa</name>
    <dbReference type="NCBI Taxonomy" id="326968"/>
    <lineage>
        <taxon>Eukaryota</taxon>
        <taxon>Viridiplantae</taxon>
        <taxon>Streptophyta</taxon>
        <taxon>Embryophyta</taxon>
        <taxon>Tracheophyta</taxon>
        <taxon>Spermatophyta</taxon>
        <taxon>Magnoliopsida</taxon>
        <taxon>eudicotyledons</taxon>
        <taxon>Gunneridae</taxon>
        <taxon>Pentapetalae</taxon>
        <taxon>rosids</taxon>
        <taxon>fabids</taxon>
        <taxon>Rosales</taxon>
        <taxon>Rhamnaceae</taxon>
        <taxon>Paliureae</taxon>
        <taxon>Ziziphus</taxon>
    </lineage>
</organism>
<evidence type="ECO:0000313" key="2">
    <source>
        <dbReference type="Proteomes" id="UP001652623"/>
    </source>
</evidence>
<dbReference type="AlphaFoldDB" id="A0A6P4AXR7"/>
<sequence>MLPLPLKLVRSLVFGQTINNNPFLLTRNHSTHHQQHQDEDNDDDDDDEEEEEEEEEEEDGDDNHDNGLHHHHRHHHHRKCTRPKLKSKNAKSKTPLLLFLPTKELVTDTYRLATIARDMGMDLHPTPSLSHIILSYPSSSSSPSSTSPSSFPSSWSSSSLSSSCSLPSNAVPLPFPSFSSASLTHLRSFVKLSKGLFKLVFLSSNGTNNETSVGNSSNWNCCSISLFSRLTGDRIDTMEGFCRALAGKGWTLFKTKENPSVDSGDRIVPGRKSVYLFRKVETSRVRSGRRNGDGGNGGESRVRELRLPQLDFRNAPLRILQYILLMTDDMFYLA</sequence>